<feature type="compositionally biased region" description="Acidic residues" evidence="6">
    <location>
        <begin position="296"/>
        <end position="311"/>
    </location>
</feature>
<accession>A0A8C8ZCS2</accession>
<dbReference type="InterPro" id="IPR000922">
    <property type="entry name" value="Lectin_gal-bd_dom"/>
</dbReference>
<feature type="domain" description="SUEL-type lectin" evidence="8">
    <location>
        <begin position="67"/>
        <end position="156"/>
    </location>
</feature>
<evidence type="ECO:0000256" key="1">
    <source>
        <dbReference type="ARBA" id="ARBA00004167"/>
    </source>
</evidence>
<dbReference type="Proteomes" id="UP000694414">
    <property type="component" value="Unplaced"/>
</dbReference>
<evidence type="ECO:0000256" key="4">
    <source>
        <dbReference type="ARBA" id="ARBA00022989"/>
    </source>
</evidence>
<evidence type="ECO:0000256" key="5">
    <source>
        <dbReference type="ARBA" id="ARBA00023136"/>
    </source>
</evidence>
<dbReference type="InterPro" id="IPR043159">
    <property type="entry name" value="Lectin_gal-bd_sf"/>
</dbReference>
<proteinExistence type="inferred from homology"/>
<dbReference type="GeneTree" id="ENSGT00940000162103"/>
<organism evidence="9 10">
    <name type="scientific">Prolemur simus</name>
    <name type="common">Greater bamboo lemur</name>
    <name type="synonym">Hapalemur simus</name>
    <dbReference type="NCBI Taxonomy" id="1328070"/>
    <lineage>
        <taxon>Eukaryota</taxon>
        <taxon>Metazoa</taxon>
        <taxon>Chordata</taxon>
        <taxon>Craniata</taxon>
        <taxon>Vertebrata</taxon>
        <taxon>Euteleostomi</taxon>
        <taxon>Mammalia</taxon>
        <taxon>Eutheria</taxon>
        <taxon>Euarchontoglires</taxon>
        <taxon>Primates</taxon>
        <taxon>Strepsirrhini</taxon>
        <taxon>Lemuriformes</taxon>
        <taxon>Lemuridae</taxon>
        <taxon>Prolemur</taxon>
    </lineage>
</organism>
<protein>
    <submittedName>
        <fullName evidence="9">Eva-1 homolog C</fullName>
    </submittedName>
</protein>
<dbReference type="AlphaFoldDB" id="A0A8C8ZCS2"/>
<dbReference type="Pfam" id="PF14851">
    <property type="entry name" value="FAM176"/>
    <property type="match status" value="1"/>
</dbReference>
<evidence type="ECO:0000313" key="9">
    <source>
        <dbReference type="Ensembl" id="ENSPSMP00000013077.1"/>
    </source>
</evidence>
<reference evidence="9" key="1">
    <citation type="submission" date="2025-08" db="UniProtKB">
        <authorList>
            <consortium name="Ensembl"/>
        </authorList>
    </citation>
    <scope>IDENTIFICATION</scope>
</reference>
<reference evidence="9" key="2">
    <citation type="submission" date="2025-09" db="UniProtKB">
        <authorList>
            <consortium name="Ensembl"/>
        </authorList>
    </citation>
    <scope>IDENTIFICATION</scope>
</reference>
<comment type="similarity">
    <text evidence="2">Belongs to the EVA1 family.</text>
</comment>
<comment type="subcellular location">
    <subcellularLocation>
        <location evidence="1">Membrane</location>
        <topology evidence="1">Single-pass membrane protein</topology>
    </subcellularLocation>
</comment>
<dbReference type="Gene3D" id="2.60.120.740">
    <property type="match status" value="1"/>
</dbReference>
<dbReference type="GO" id="GO:0030246">
    <property type="term" value="F:carbohydrate binding"/>
    <property type="evidence" value="ECO:0007669"/>
    <property type="project" value="InterPro"/>
</dbReference>
<feature type="compositionally biased region" description="Pro residues" evidence="6">
    <location>
        <begin position="7"/>
        <end position="16"/>
    </location>
</feature>
<evidence type="ECO:0000313" key="10">
    <source>
        <dbReference type="Proteomes" id="UP000694414"/>
    </source>
</evidence>
<feature type="transmembrane region" description="Helical" evidence="7">
    <location>
        <begin position="251"/>
        <end position="272"/>
    </location>
</feature>
<evidence type="ECO:0000256" key="3">
    <source>
        <dbReference type="ARBA" id="ARBA00022692"/>
    </source>
</evidence>
<dbReference type="GO" id="GO:0016020">
    <property type="term" value="C:membrane"/>
    <property type="evidence" value="ECO:0007669"/>
    <property type="project" value="UniProtKB-SubCell"/>
</dbReference>
<evidence type="ECO:0000256" key="6">
    <source>
        <dbReference type="SAM" id="MobiDB-lite"/>
    </source>
</evidence>
<dbReference type="PROSITE" id="PS50228">
    <property type="entry name" value="SUEL_LECTIN"/>
    <property type="match status" value="1"/>
</dbReference>
<dbReference type="PANTHER" id="PTHR46780">
    <property type="entry name" value="PROTEIN EVA-1"/>
    <property type="match status" value="1"/>
</dbReference>
<keyword evidence="10" id="KW-1185">Reference proteome</keyword>
<keyword evidence="3 7" id="KW-0812">Transmembrane</keyword>
<dbReference type="Ensembl" id="ENSPSMT00000015225.1">
    <property type="protein sequence ID" value="ENSPSMP00000013077.1"/>
    <property type="gene ID" value="ENSPSMG00000009373.1"/>
</dbReference>
<name>A0A8C8ZCS2_PROSS</name>
<dbReference type="Pfam" id="PF02140">
    <property type="entry name" value="SUEL_Lectin"/>
    <property type="match status" value="1"/>
</dbReference>
<feature type="region of interest" description="Disordered" evidence="6">
    <location>
        <begin position="291"/>
        <end position="318"/>
    </location>
</feature>
<keyword evidence="5 7" id="KW-0472">Membrane</keyword>
<feature type="region of interest" description="Disordered" evidence="6">
    <location>
        <begin position="1"/>
        <end position="23"/>
    </location>
</feature>
<dbReference type="InterPro" id="IPR039500">
    <property type="entry name" value="EVA1_dom"/>
</dbReference>
<evidence type="ECO:0000259" key="8">
    <source>
        <dbReference type="PROSITE" id="PS50228"/>
    </source>
</evidence>
<keyword evidence="4 7" id="KW-1133">Transmembrane helix</keyword>
<evidence type="ECO:0000256" key="2">
    <source>
        <dbReference type="ARBA" id="ARBA00006023"/>
    </source>
</evidence>
<dbReference type="FunFam" id="2.60.120.740:FF:000004">
    <property type="entry name" value="Protein eva-1 homolog C"/>
    <property type="match status" value="1"/>
</dbReference>
<gene>
    <name evidence="9" type="primary">EVA1C</name>
</gene>
<sequence>MLLPGHARPPPAPQPAQHPGLRRQVEPPGQLLRLFYCTVLVCSKEIAALTDFSGYLTKLLQNHTAYACDGDHLNLQCPRHSTISVQSAFYGQDYQMCNSQQPASQREDSLTCVAPTTFQKVLDECQNQRACHLLVNSRVFGPDLCPGSSKYLLVSFKLCLGCGSLDFLNLIYIALCKYIKCTAFFNIPIPKNILTAIDPAIANLKPSLKQKDGEYGINFDPNESRVLRKDGVIVSNSLAAFAYIRAHPERAALLFVSSVCIGLALTLCALVIKVSCTKDFRELHLGREHLVPGSDQAEEDSEDEEEEDGSSDSDFPGELSGFCRTSYPVYSSTEAAELAERIERREQIIQEIWMNSGLDTSLQRNMGQFY</sequence>
<evidence type="ECO:0000256" key="7">
    <source>
        <dbReference type="SAM" id="Phobius"/>
    </source>
</evidence>
<dbReference type="CDD" id="cd22828">
    <property type="entry name" value="Gal_Rha_Lectin_EVA1_EVA1C_rpt1"/>
    <property type="match status" value="1"/>
</dbReference>